<dbReference type="EnsemblPlants" id="Pp3c13_15500V3.1">
    <property type="protein sequence ID" value="PAC:32930124.CDS.1"/>
    <property type="gene ID" value="Pp3c13_15500"/>
</dbReference>
<evidence type="ECO:0000313" key="2">
    <source>
        <dbReference type="EnsemblPlants" id="PAC:32930124.CDS.1"/>
    </source>
</evidence>
<gene>
    <name evidence="1" type="ORF">PHYPA_017430</name>
</gene>
<dbReference type="InParanoid" id="A0A2K1JM31"/>
<reference evidence="2" key="3">
    <citation type="submission" date="2020-12" db="UniProtKB">
        <authorList>
            <consortium name="EnsemblPlants"/>
        </authorList>
    </citation>
    <scope>IDENTIFICATION</scope>
</reference>
<evidence type="ECO:0000313" key="1">
    <source>
        <dbReference type="EMBL" id="PNR42600.1"/>
    </source>
</evidence>
<dbReference type="EMBL" id="ABEU02000013">
    <property type="protein sequence ID" value="PNR42600.1"/>
    <property type="molecule type" value="Genomic_DNA"/>
</dbReference>
<dbReference type="Gramene" id="Pp3c13_15500V3.1">
    <property type="protein sequence ID" value="PAC:32930124.CDS.1"/>
    <property type="gene ID" value="Pp3c13_15500"/>
</dbReference>
<proteinExistence type="predicted"/>
<dbReference type="Proteomes" id="UP000006727">
    <property type="component" value="Chromosome 13"/>
</dbReference>
<keyword evidence="3" id="KW-1185">Reference proteome</keyword>
<name>A0A2K1JM31_PHYPA</name>
<dbReference type="AlphaFoldDB" id="A0A2K1JM31"/>
<organism evidence="1">
    <name type="scientific">Physcomitrium patens</name>
    <name type="common">Spreading-leaved earth moss</name>
    <name type="synonym">Physcomitrella patens</name>
    <dbReference type="NCBI Taxonomy" id="3218"/>
    <lineage>
        <taxon>Eukaryota</taxon>
        <taxon>Viridiplantae</taxon>
        <taxon>Streptophyta</taxon>
        <taxon>Embryophyta</taxon>
        <taxon>Bryophyta</taxon>
        <taxon>Bryophytina</taxon>
        <taxon>Bryopsida</taxon>
        <taxon>Funariidae</taxon>
        <taxon>Funariales</taxon>
        <taxon>Funariaceae</taxon>
        <taxon>Physcomitrium</taxon>
    </lineage>
</organism>
<accession>A0A2K1JM31</accession>
<evidence type="ECO:0000313" key="3">
    <source>
        <dbReference type="Proteomes" id="UP000006727"/>
    </source>
</evidence>
<reference evidence="1 3" key="1">
    <citation type="journal article" date="2008" name="Science">
        <title>The Physcomitrella genome reveals evolutionary insights into the conquest of land by plants.</title>
        <authorList>
            <person name="Rensing S."/>
            <person name="Lang D."/>
            <person name="Zimmer A."/>
            <person name="Terry A."/>
            <person name="Salamov A."/>
            <person name="Shapiro H."/>
            <person name="Nishiyama T."/>
            <person name="Perroud P.-F."/>
            <person name="Lindquist E."/>
            <person name="Kamisugi Y."/>
            <person name="Tanahashi T."/>
            <person name="Sakakibara K."/>
            <person name="Fujita T."/>
            <person name="Oishi K."/>
            <person name="Shin-I T."/>
            <person name="Kuroki Y."/>
            <person name="Toyoda A."/>
            <person name="Suzuki Y."/>
            <person name="Hashimoto A."/>
            <person name="Yamaguchi K."/>
            <person name="Sugano A."/>
            <person name="Kohara Y."/>
            <person name="Fujiyama A."/>
            <person name="Anterola A."/>
            <person name="Aoki S."/>
            <person name="Ashton N."/>
            <person name="Barbazuk W.B."/>
            <person name="Barker E."/>
            <person name="Bennetzen J."/>
            <person name="Bezanilla M."/>
            <person name="Blankenship R."/>
            <person name="Cho S.H."/>
            <person name="Dutcher S."/>
            <person name="Estelle M."/>
            <person name="Fawcett J.A."/>
            <person name="Gundlach H."/>
            <person name="Hanada K."/>
            <person name="Heyl A."/>
            <person name="Hicks K.A."/>
            <person name="Hugh J."/>
            <person name="Lohr M."/>
            <person name="Mayer K."/>
            <person name="Melkozernov A."/>
            <person name="Murata T."/>
            <person name="Nelson D."/>
            <person name="Pils B."/>
            <person name="Prigge M."/>
            <person name="Reiss B."/>
            <person name="Renner T."/>
            <person name="Rombauts S."/>
            <person name="Rushton P."/>
            <person name="Sanderfoot A."/>
            <person name="Schween G."/>
            <person name="Shiu S.-H."/>
            <person name="Stueber K."/>
            <person name="Theodoulou F.L."/>
            <person name="Tu H."/>
            <person name="Van de Peer Y."/>
            <person name="Verrier P.J."/>
            <person name="Waters E."/>
            <person name="Wood A."/>
            <person name="Yang L."/>
            <person name="Cove D."/>
            <person name="Cuming A."/>
            <person name="Hasebe M."/>
            <person name="Lucas S."/>
            <person name="Mishler D.B."/>
            <person name="Reski R."/>
            <person name="Grigoriev I."/>
            <person name="Quatrano R.S."/>
            <person name="Boore J.L."/>
        </authorList>
    </citation>
    <scope>NUCLEOTIDE SEQUENCE [LARGE SCALE GENOMIC DNA]</scope>
    <source>
        <strain evidence="2 3">cv. Gransden 2004</strain>
    </source>
</reference>
<sequence length="86" mass="9771">MLDKLESGFHSCCAEPLNLLTRSGQMLIKDSRHCSQRARTKSFISLICQFHPHPSKRKRTPSSLSPILTQSFSKLDFCSIPLVEPR</sequence>
<protein>
    <submittedName>
        <fullName evidence="1 2">Uncharacterized protein</fullName>
    </submittedName>
</protein>
<reference evidence="1 3" key="2">
    <citation type="journal article" date="2018" name="Plant J.">
        <title>The Physcomitrella patens chromosome-scale assembly reveals moss genome structure and evolution.</title>
        <authorList>
            <person name="Lang D."/>
            <person name="Ullrich K.K."/>
            <person name="Murat F."/>
            <person name="Fuchs J."/>
            <person name="Jenkins J."/>
            <person name="Haas F.B."/>
            <person name="Piednoel M."/>
            <person name="Gundlach H."/>
            <person name="Van Bel M."/>
            <person name="Meyberg R."/>
            <person name="Vives C."/>
            <person name="Morata J."/>
            <person name="Symeonidi A."/>
            <person name="Hiss M."/>
            <person name="Muchero W."/>
            <person name="Kamisugi Y."/>
            <person name="Saleh O."/>
            <person name="Blanc G."/>
            <person name="Decker E.L."/>
            <person name="van Gessel N."/>
            <person name="Grimwood J."/>
            <person name="Hayes R.D."/>
            <person name="Graham S.W."/>
            <person name="Gunter L.E."/>
            <person name="McDaniel S.F."/>
            <person name="Hoernstein S.N.W."/>
            <person name="Larsson A."/>
            <person name="Li F.W."/>
            <person name="Perroud P.F."/>
            <person name="Phillips J."/>
            <person name="Ranjan P."/>
            <person name="Rokshar D.S."/>
            <person name="Rothfels C.J."/>
            <person name="Schneider L."/>
            <person name="Shu S."/>
            <person name="Stevenson D.W."/>
            <person name="Thummler F."/>
            <person name="Tillich M."/>
            <person name="Villarreal Aguilar J.C."/>
            <person name="Widiez T."/>
            <person name="Wong G.K."/>
            <person name="Wymore A."/>
            <person name="Zhang Y."/>
            <person name="Zimmer A.D."/>
            <person name="Quatrano R.S."/>
            <person name="Mayer K.F.X."/>
            <person name="Goodstein D."/>
            <person name="Casacuberta J.M."/>
            <person name="Vandepoele K."/>
            <person name="Reski R."/>
            <person name="Cuming A.C."/>
            <person name="Tuskan G.A."/>
            <person name="Maumus F."/>
            <person name="Salse J."/>
            <person name="Schmutz J."/>
            <person name="Rensing S.A."/>
        </authorList>
    </citation>
    <scope>NUCLEOTIDE SEQUENCE [LARGE SCALE GENOMIC DNA]</scope>
    <source>
        <strain evidence="2 3">cv. Gransden 2004</strain>
    </source>
</reference>